<keyword evidence="2" id="KW-1133">Transmembrane helix</keyword>
<name>A0A420S4Y2_GIBIN</name>
<dbReference type="Pfam" id="PF05309">
    <property type="entry name" value="TraE"/>
    <property type="match status" value="1"/>
</dbReference>
<reference evidence="4 5" key="1">
    <citation type="journal article" date="2018" name="Sci. Rep.">
        <title>Characterisation of pathogen-specific regions and novel effector candidates in Fusarium oxysporum f. sp. cepae.</title>
        <authorList>
            <person name="Armitage A.D."/>
            <person name="Taylor A."/>
            <person name="Sobczyk M.K."/>
            <person name="Baxter L."/>
            <person name="Greenfield B.P."/>
            <person name="Bates H.J."/>
            <person name="Wilson F."/>
            <person name="Jackson A.C."/>
            <person name="Ott S."/>
            <person name="Harrison R.J."/>
            <person name="Clarkson J.P."/>
        </authorList>
    </citation>
    <scope>NUCLEOTIDE SEQUENCE [LARGE SCALE GENOMIC DNA]</scope>
    <source>
        <strain evidence="4 5">Fp_A8</strain>
    </source>
</reference>
<feature type="transmembrane region" description="Helical" evidence="2">
    <location>
        <begin position="20"/>
        <end position="38"/>
    </location>
</feature>
<evidence type="ECO:0000313" key="5">
    <source>
        <dbReference type="Proteomes" id="UP000283569"/>
    </source>
</evidence>
<sequence length="611" mass="65567">MKFKDALRNMGQLQAMTKGIIISNSILALGLVYAVVHFNNQRDRIVLVPPNMDAKAVIAWNYADREYLKSFGLFIANLVGNIQPKSSTVVLDAVSAFMDPSIYTDFRRQLLAVIEDPVFRASGSVISFLPASIQYEAETSRVFVTGTLVTSTSGAQKYQKQVVYEVGTSIRNGRPSVTHFLSYEGSIPRTVTWHVTHAQKEGKPIPEYALPLKDRKSRGKVDVVEPAADLSVMRETALPNPAAAPDANATGENHAEPSTAPAGADSKSEAEKAKAELQKTEAAIKAELAKPISTPLSSEAAPDKAAATGSRFVTRPGTGGAKSVRSAPSVTLPDGPLGKAPADISRVIGDAQRAAGMPLDAYQKEINLPGLKKDDPATRPTVLHTRNGVNEIVRLSSRLPNRIATPFKDPRVVGDVPEDDSQQIVGSDVYLRPQGEQPMGVFIVDGANTSQVISLTIIPTPEIPGQNLIVKLEDLRTVKPLAGGGSAEEQEINQPRSTDYVGNVRQIMAQAVRGKIRGFAAVPIEGGTAKMGAIEVTPEYAFTGSTVDVYRYSIKNASEEVVDLAETAFYRKGVKAVSFFPSISLQPGEAGYVFLLADKPKSAQAQSEVFE</sequence>
<keyword evidence="2" id="KW-0472">Membrane</keyword>
<dbReference type="AlphaFoldDB" id="A0A420S4Y2"/>
<feature type="compositionally biased region" description="Basic and acidic residues" evidence="1">
    <location>
        <begin position="266"/>
        <end position="277"/>
    </location>
</feature>
<evidence type="ECO:0000313" key="4">
    <source>
        <dbReference type="EMBL" id="RKL24331.1"/>
    </source>
</evidence>
<evidence type="ECO:0000259" key="3">
    <source>
        <dbReference type="Pfam" id="PF23536"/>
    </source>
</evidence>
<keyword evidence="2" id="KW-0812">Transmembrane</keyword>
<organism evidence="4 5">
    <name type="scientific">Gibberella intermedia</name>
    <name type="common">Bulb rot disease fungus</name>
    <name type="synonym">Fusarium proliferatum</name>
    <dbReference type="NCBI Taxonomy" id="948311"/>
    <lineage>
        <taxon>Eukaryota</taxon>
        <taxon>Fungi</taxon>
        <taxon>Dikarya</taxon>
        <taxon>Ascomycota</taxon>
        <taxon>Pezizomycotina</taxon>
        <taxon>Sordariomycetes</taxon>
        <taxon>Hypocreomycetidae</taxon>
        <taxon>Hypocreales</taxon>
        <taxon>Nectriaceae</taxon>
        <taxon>Fusarium</taxon>
        <taxon>Fusarium fujikuroi species complex</taxon>
    </lineage>
</organism>
<evidence type="ECO:0000256" key="1">
    <source>
        <dbReference type="SAM" id="MobiDB-lite"/>
    </source>
</evidence>
<dbReference type="InterPro" id="IPR007973">
    <property type="entry name" value="Pilus_assembly_TraE"/>
</dbReference>
<dbReference type="EMBL" id="MRDB01000102">
    <property type="protein sequence ID" value="RKL24331.1"/>
    <property type="molecule type" value="Genomic_DNA"/>
</dbReference>
<dbReference type="Proteomes" id="UP000283569">
    <property type="component" value="Unassembled WGS sequence"/>
</dbReference>
<feature type="region of interest" description="Disordered" evidence="1">
    <location>
        <begin position="295"/>
        <end position="338"/>
    </location>
</feature>
<gene>
    <name evidence="4" type="ORF">BFJ72_g14303</name>
</gene>
<feature type="region of interest" description="Disordered" evidence="1">
    <location>
        <begin position="232"/>
        <end position="277"/>
    </location>
</feature>
<feature type="compositionally biased region" description="Low complexity" evidence="1">
    <location>
        <begin position="237"/>
        <end position="249"/>
    </location>
</feature>
<feature type="domain" description="TraK C-terminal" evidence="3">
    <location>
        <begin position="516"/>
        <end position="594"/>
    </location>
</feature>
<proteinExistence type="predicted"/>
<comment type="caution">
    <text evidence="4">The sequence shown here is derived from an EMBL/GenBank/DDBJ whole genome shotgun (WGS) entry which is preliminary data.</text>
</comment>
<dbReference type="InterPro" id="IPR055397">
    <property type="entry name" value="TraK_C"/>
</dbReference>
<dbReference type="Pfam" id="PF23536">
    <property type="entry name" value="TraK_C"/>
    <property type="match status" value="1"/>
</dbReference>
<protein>
    <recommendedName>
        <fullName evidence="3">TraK C-terminal domain-containing protein</fullName>
    </recommendedName>
</protein>
<evidence type="ECO:0000256" key="2">
    <source>
        <dbReference type="SAM" id="Phobius"/>
    </source>
</evidence>
<accession>A0A420S4Y2</accession>